<comment type="catalytic activity">
    <reaction evidence="3">
        <text>ATP + H2O = ADP + phosphate + H(+)</text>
        <dbReference type="Rhea" id="RHEA:13065"/>
        <dbReference type="ChEBI" id="CHEBI:15377"/>
        <dbReference type="ChEBI" id="CHEBI:15378"/>
        <dbReference type="ChEBI" id="CHEBI:30616"/>
        <dbReference type="ChEBI" id="CHEBI:43474"/>
        <dbReference type="ChEBI" id="CHEBI:456216"/>
        <dbReference type="EC" id="5.6.2.3"/>
    </reaction>
</comment>
<evidence type="ECO:0000313" key="6">
    <source>
        <dbReference type="EMBL" id="UYP47723.1"/>
    </source>
</evidence>
<dbReference type="InterPro" id="IPR008571">
    <property type="entry name" value="HerA-like"/>
</dbReference>
<feature type="domain" description="Helicase HerA central" evidence="5">
    <location>
        <begin position="168"/>
        <end position="401"/>
    </location>
</feature>
<organism evidence="6 7">
    <name type="scientific">Candidatus Lokiarchaeum ossiferum</name>
    <dbReference type="NCBI Taxonomy" id="2951803"/>
    <lineage>
        <taxon>Archaea</taxon>
        <taxon>Promethearchaeati</taxon>
        <taxon>Promethearchaeota</taxon>
        <taxon>Promethearchaeia</taxon>
        <taxon>Promethearchaeales</taxon>
        <taxon>Promethearchaeaceae</taxon>
        <taxon>Candidatus Lokiarchaeum</taxon>
    </lineage>
</organism>
<gene>
    <name evidence="6" type="ORF">NEF87_004008</name>
</gene>
<evidence type="ECO:0000313" key="7">
    <source>
        <dbReference type="Proteomes" id="UP001208689"/>
    </source>
</evidence>
<dbReference type="PANTHER" id="PTHR42957">
    <property type="entry name" value="HELICASE MJ1565-RELATED"/>
    <property type="match status" value="1"/>
</dbReference>
<evidence type="ECO:0000256" key="3">
    <source>
        <dbReference type="ARBA" id="ARBA00048954"/>
    </source>
</evidence>
<name>A0ABY6HW28_9ARCH</name>
<proteinExistence type="inferred from homology"/>
<dbReference type="Pfam" id="PF01935">
    <property type="entry name" value="DUF87"/>
    <property type="match status" value="1"/>
</dbReference>
<dbReference type="PANTHER" id="PTHR42957:SF2">
    <property type="entry name" value="HELICASE HERA CENTRAL DOMAIN-CONTAINING PROTEIN"/>
    <property type="match status" value="1"/>
</dbReference>
<comment type="catalytic activity">
    <reaction evidence="4">
        <text>ATP + H2O = ADP + phosphate + H(+)</text>
        <dbReference type="Rhea" id="RHEA:13065"/>
        <dbReference type="ChEBI" id="CHEBI:15377"/>
        <dbReference type="ChEBI" id="CHEBI:15378"/>
        <dbReference type="ChEBI" id="CHEBI:30616"/>
        <dbReference type="ChEBI" id="CHEBI:43474"/>
        <dbReference type="ChEBI" id="CHEBI:456216"/>
        <dbReference type="EC" id="5.6.2.4"/>
    </reaction>
</comment>
<evidence type="ECO:0000256" key="1">
    <source>
        <dbReference type="ARBA" id="ARBA00007816"/>
    </source>
</evidence>
<dbReference type="Gene3D" id="3.40.50.300">
    <property type="entry name" value="P-loop containing nucleotide triphosphate hydrolases"/>
    <property type="match status" value="2"/>
</dbReference>
<comment type="similarity">
    <text evidence="1">Belongs to the HerA family.</text>
</comment>
<comment type="catalytic activity">
    <reaction evidence="2">
        <text>Couples ATP hydrolysis with the unwinding of duplex DNA by translocating in the 3'-5' direction.</text>
        <dbReference type="EC" id="5.6.2.4"/>
    </reaction>
</comment>
<protein>
    <recommendedName>
        <fullName evidence="5">Helicase HerA central domain-containing protein</fullName>
    </recommendedName>
</protein>
<evidence type="ECO:0000256" key="2">
    <source>
        <dbReference type="ARBA" id="ARBA00034617"/>
    </source>
</evidence>
<dbReference type="InterPro" id="IPR027417">
    <property type="entry name" value="P-loop_NTPase"/>
</dbReference>
<reference evidence="6" key="1">
    <citation type="submission" date="2022-09" db="EMBL/GenBank/DDBJ databases">
        <title>Actin cytoskeleton and complex cell architecture in an #Asgard archaeon.</title>
        <authorList>
            <person name="Ponce Toledo R.I."/>
            <person name="Schleper C."/>
            <person name="Rodrigues Oliveira T."/>
            <person name="Wollweber F."/>
            <person name="Xu J."/>
            <person name="Rittmann S."/>
            <person name="Klingl A."/>
            <person name="Pilhofer M."/>
        </authorList>
    </citation>
    <scope>NUCLEOTIDE SEQUENCE</scope>
    <source>
        <strain evidence="6">B-35</strain>
    </source>
</reference>
<evidence type="ECO:0000259" key="5">
    <source>
        <dbReference type="Pfam" id="PF01935"/>
    </source>
</evidence>
<dbReference type="InterPro" id="IPR002789">
    <property type="entry name" value="HerA_central"/>
</dbReference>
<dbReference type="Proteomes" id="UP001208689">
    <property type="component" value="Chromosome"/>
</dbReference>
<keyword evidence="7" id="KW-1185">Reference proteome</keyword>
<dbReference type="SUPFAM" id="SSF52540">
    <property type="entry name" value="P-loop containing nucleoside triphosphate hydrolases"/>
    <property type="match status" value="1"/>
</dbReference>
<accession>A0ABY6HW28</accession>
<sequence length="582" mass="65796">MNRVISAISKSSNPLRSIGVVISNSDGNSPQILHYSFILTQDGLQKKNFVLHGQYCIVDSLEGFVLGVIEQIRVDNQYFTNHQTVKSFDIAQVDLQAFFPSDQWECHIAEVKVLGVIKSDVIFSEDILPDSFERIDKVGFPVKPGNRVYLMHESYLQHFLGVNETGLNIGHLKNYQMDVHLDVNRLFNKHLAILAQSGAGKSYLLSVLVEELLLRSNEQGTPALVLIDVHGEYRFLKAKLADDLKESPSLNESIRSIQNKIQLFNASFLQIGVPDLNAYDFQRYQPGISVPQLRELRKAITFCKKKYIYRRESTTDTLSDDMPKGYDISDIIEVLVGDVDINSKTRDTLIGWLEDLNHLGIFAKYKSPGLDELVRVGELSIIDLSSMISMRKKQILVHYFSSTLFQARRNNFISPFILFLEEAHNFLPETGSKFAVAKSILETIAREGRKFYAQLVLVSQRPVHLSTTALSQCNTQIIMRVTNPYDLNHIKSTSEAITKEALGMISTLPTGNALVMGAALNFPIFLAVRKRLLPNRQNEECLSSVSKRFIKKDLQHALEDLKSTRITDHFIAEKLVKSSTNE</sequence>
<evidence type="ECO:0000256" key="4">
    <source>
        <dbReference type="ARBA" id="ARBA00048988"/>
    </source>
</evidence>
<dbReference type="EMBL" id="CP104013">
    <property type="protein sequence ID" value="UYP47723.1"/>
    <property type="molecule type" value="Genomic_DNA"/>
</dbReference>